<feature type="transmembrane region" description="Helical" evidence="6">
    <location>
        <begin position="211"/>
        <end position="233"/>
    </location>
</feature>
<evidence type="ECO:0000313" key="22">
    <source>
        <dbReference type="Proteomes" id="UP000460718"/>
    </source>
</evidence>
<evidence type="ECO:0000313" key="12">
    <source>
        <dbReference type="EMBL" id="KAE9141655.1"/>
    </source>
</evidence>
<evidence type="ECO:0000256" key="5">
    <source>
        <dbReference type="SAM" id="MobiDB-lite"/>
    </source>
</evidence>
<evidence type="ECO:0000256" key="1">
    <source>
        <dbReference type="ARBA" id="ARBA00004141"/>
    </source>
</evidence>
<feature type="compositionally biased region" description="Low complexity" evidence="5">
    <location>
        <begin position="1"/>
        <end position="27"/>
    </location>
</feature>
<comment type="caution">
    <text evidence="14">The sequence shown here is derived from an EMBL/GenBank/DDBJ whole genome shotgun (WGS) entry which is preliminary data.</text>
</comment>
<evidence type="ECO:0000313" key="8">
    <source>
        <dbReference type="EMBL" id="KAE8936499.1"/>
    </source>
</evidence>
<dbReference type="EMBL" id="QXGD01002341">
    <property type="protein sequence ID" value="KAE9189963.1"/>
    <property type="molecule type" value="Genomic_DNA"/>
</dbReference>
<feature type="transmembrane region" description="Helical" evidence="6">
    <location>
        <begin position="337"/>
        <end position="359"/>
    </location>
</feature>
<name>A0A6A3XKU7_9STRA</name>
<feature type="transmembrane region" description="Helical" evidence="6">
    <location>
        <begin position="387"/>
        <end position="407"/>
    </location>
</feature>
<dbReference type="Gene3D" id="1.20.1740.10">
    <property type="entry name" value="Amino acid/polyamine transporter I"/>
    <property type="match status" value="1"/>
</dbReference>
<evidence type="ECO:0000313" key="23">
    <source>
        <dbReference type="Proteomes" id="UP000488956"/>
    </source>
</evidence>
<evidence type="ECO:0000256" key="3">
    <source>
        <dbReference type="ARBA" id="ARBA00022989"/>
    </source>
</evidence>
<dbReference type="EMBL" id="QXGF01000713">
    <property type="protein sequence ID" value="KAE8936499.1"/>
    <property type="molecule type" value="Genomic_DNA"/>
</dbReference>
<feature type="region of interest" description="Disordered" evidence="5">
    <location>
        <begin position="1"/>
        <end position="31"/>
    </location>
</feature>
<comment type="subcellular location">
    <subcellularLocation>
        <location evidence="1">Membrane</location>
        <topology evidence="1">Multi-pass membrane protein</topology>
    </subcellularLocation>
</comment>
<dbReference type="Proteomes" id="UP000437068">
    <property type="component" value="Unassembled WGS sequence"/>
</dbReference>
<feature type="domain" description="Cationic amino acid transporter C-terminal" evidence="7">
    <location>
        <begin position="504"/>
        <end position="553"/>
    </location>
</feature>
<evidence type="ECO:0000259" key="7">
    <source>
        <dbReference type="Pfam" id="PF13906"/>
    </source>
</evidence>
<evidence type="ECO:0000313" key="11">
    <source>
        <dbReference type="EMBL" id="KAE9103501.1"/>
    </source>
</evidence>
<dbReference type="Proteomes" id="UP000441208">
    <property type="component" value="Unassembled WGS sequence"/>
</dbReference>
<evidence type="ECO:0000313" key="10">
    <source>
        <dbReference type="EMBL" id="KAE9078142.1"/>
    </source>
</evidence>
<evidence type="ECO:0000313" key="9">
    <source>
        <dbReference type="EMBL" id="KAE9017609.1"/>
    </source>
</evidence>
<reference evidence="16 17" key="1">
    <citation type="submission" date="2018-08" db="EMBL/GenBank/DDBJ databases">
        <title>Genomic investigation of the strawberry pathogen Phytophthora fragariae indicates pathogenicity is determined by transcriptional variation in three key races.</title>
        <authorList>
            <person name="Adams T.M."/>
            <person name="Armitage A.D."/>
            <person name="Sobczyk M.K."/>
            <person name="Bates H.J."/>
            <person name="Dunwell J.M."/>
            <person name="Nellist C.F."/>
            <person name="Harrison R.J."/>
        </authorList>
    </citation>
    <scope>NUCLEOTIDE SEQUENCE [LARGE SCALE GENOMIC DNA]</scope>
    <source>
        <strain evidence="15 18">A4</strain>
        <strain evidence="13 19">BC-1</strain>
        <strain evidence="14 17">NOV-27</strain>
        <strain evidence="12 20">NOV-5</strain>
        <strain evidence="10 21">NOV-71</strain>
        <strain evidence="8 16">NOV-9</strain>
        <strain evidence="11 23">ONT-3</strain>
        <strain evidence="9 22">SCRP245</strain>
    </source>
</reference>
<dbReference type="PANTHER" id="PTHR43243:SF82">
    <property type="entry name" value="CATIONIC AMINO ACID TRANSPORTER C-TERMINAL DOMAIN-CONTAINING PROTEIN"/>
    <property type="match status" value="1"/>
</dbReference>
<dbReference type="EMBL" id="QXGA01000767">
    <property type="protein sequence ID" value="KAE9141655.1"/>
    <property type="molecule type" value="Genomic_DNA"/>
</dbReference>
<dbReference type="AlphaFoldDB" id="A0A6A3XKU7"/>
<dbReference type="InterPro" id="IPR002293">
    <property type="entry name" value="AA/rel_permease1"/>
</dbReference>
<dbReference type="OrthoDB" id="5982228at2759"/>
<dbReference type="EMBL" id="QXFX01000816">
    <property type="protein sequence ID" value="KAE9103501.1"/>
    <property type="molecule type" value="Genomic_DNA"/>
</dbReference>
<evidence type="ECO:0000313" key="17">
    <source>
        <dbReference type="Proteomes" id="UP000433483"/>
    </source>
</evidence>
<keyword evidence="17" id="KW-1185">Reference proteome</keyword>
<organism evidence="14 17">
    <name type="scientific">Phytophthora fragariae</name>
    <dbReference type="NCBI Taxonomy" id="53985"/>
    <lineage>
        <taxon>Eukaryota</taxon>
        <taxon>Sar</taxon>
        <taxon>Stramenopiles</taxon>
        <taxon>Oomycota</taxon>
        <taxon>Peronosporomycetes</taxon>
        <taxon>Peronosporales</taxon>
        <taxon>Peronosporaceae</taxon>
        <taxon>Phytophthora</taxon>
    </lineage>
</organism>
<feature type="transmembrane region" description="Helical" evidence="6">
    <location>
        <begin position="441"/>
        <end position="461"/>
    </location>
</feature>
<evidence type="ECO:0000256" key="6">
    <source>
        <dbReference type="SAM" id="Phobius"/>
    </source>
</evidence>
<evidence type="ECO:0000256" key="2">
    <source>
        <dbReference type="ARBA" id="ARBA00022692"/>
    </source>
</evidence>
<dbReference type="Proteomes" id="UP000433483">
    <property type="component" value="Unassembled WGS sequence"/>
</dbReference>
<dbReference type="Pfam" id="PF13906">
    <property type="entry name" value="AA_permease_C"/>
    <property type="match status" value="1"/>
</dbReference>
<dbReference type="InterPro" id="IPR029485">
    <property type="entry name" value="CAT_C"/>
</dbReference>
<evidence type="ECO:0000313" key="18">
    <source>
        <dbReference type="Proteomes" id="UP000437068"/>
    </source>
</evidence>
<evidence type="ECO:0000313" key="19">
    <source>
        <dbReference type="Proteomes" id="UP000440367"/>
    </source>
</evidence>
<feature type="transmembrane region" description="Helical" evidence="6">
    <location>
        <begin position="64"/>
        <end position="89"/>
    </location>
</feature>
<proteinExistence type="predicted"/>
<feature type="transmembrane region" description="Helical" evidence="6">
    <location>
        <begin position="253"/>
        <end position="273"/>
    </location>
</feature>
<feature type="transmembrane region" description="Helical" evidence="6">
    <location>
        <begin position="530"/>
        <end position="549"/>
    </location>
</feature>
<feature type="transmembrane region" description="Helical" evidence="6">
    <location>
        <begin position="504"/>
        <end position="524"/>
    </location>
</feature>
<feature type="transmembrane region" description="Helical" evidence="6">
    <location>
        <begin position="294"/>
        <end position="317"/>
    </location>
</feature>
<dbReference type="EMBL" id="QXFZ01002337">
    <property type="protein sequence ID" value="KAE9078142.1"/>
    <property type="molecule type" value="Genomic_DNA"/>
</dbReference>
<dbReference type="GO" id="GO:0015171">
    <property type="term" value="F:amino acid transmembrane transporter activity"/>
    <property type="evidence" value="ECO:0007669"/>
    <property type="project" value="TreeGrafter"/>
</dbReference>
<feature type="transmembrane region" description="Helical" evidence="6">
    <location>
        <begin position="95"/>
        <end position="117"/>
    </location>
</feature>
<accession>A0A6A3XKU7</accession>
<keyword evidence="3 6" id="KW-1133">Transmembrane helix</keyword>
<dbReference type="GO" id="GO:0016020">
    <property type="term" value="C:membrane"/>
    <property type="evidence" value="ECO:0007669"/>
    <property type="project" value="UniProtKB-SubCell"/>
</dbReference>
<dbReference type="Proteomes" id="UP000429523">
    <property type="component" value="Unassembled WGS sequence"/>
</dbReference>
<keyword evidence="2 6" id="KW-0812">Transmembrane</keyword>
<feature type="transmembrane region" description="Helical" evidence="6">
    <location>
        <begin position="138"/>
        <end position="159"/>
    </location>
</feature>
<dbReference type="PANTHER" id="PTHR43243">
    <property type="entry name" value="INNER MEMBRANE TRANSPORTER YGJI-RELATED"/>
    <property type="match status" value="1"/>
</dbReference>
<dbReference type="EMBL" id="QXFW01000282">
    <property type="protein sequence ID" value="KAE9017609.1"/>
    <property type="molecule type" value="Genomic_DNA"/>
</dbReference>
<evidence type="ECO:0000313" key="13">
    <source>
        <dbReference type="EMBL" id="KAE9189963.1"/>
    </source>
</evidence>
<feature type="transmembrane region" description="Helical" evidence="6">
    <location>
        <begin position="179"/>
        <end position="204"/>
    </location>
</feature>
<dbReference type="Proteomes" id="UP000440732">
    <property type="component" value="Unassembled WGS sequence"/>
</dbReference>
<keyword evidence="4 6" id="KW-0472">Membrane</keyword>
<feature type="transmembrane region" description="Helical" evidence="6">
    <location>
        <begin position="413"/>
        <end position="434"/>
    </location>
</feature>
<dbReference type="EMBL" id="QXGE01000760">
    <property type="protein sequence ID" value="KAE9304288.1"/>
    <property type="molecule type" value="Genomic_DNA"/>
</dbReference>
<protein>
    <recommendedName>
        <fullName evidence="7">Cationic amino acid transporter C-terminal domain-containing protein</fullName>
    </recommendedName>
</protein>
<evidence type="ECO:0000313" key="20">
    <source>
        <dbReference type="Proteomes" id="UP000440732"/>
    </source>
</evidence>
<evidence type="ECO:0000313" key="21">
    <source>
        <dbReference type="Proteomes" id="UP000441208"/>
    </source>
</evidence>
<dbReference type="Pfam" id="PF13520">
    <property type="entry name" value="AA_permease_2"/>
    <property type="match status" value="1"/>
</dbReference>
<evidence type="ECO:0000313" key="15">
    <source>
        <dbReference type="EMBL" id="KAE9304288.1"/>
    </source>
</evidence>
<sequence>MLTRLRSSLRASRRSASSQSPTTSRRPAMAETQRSGFAALWRTKPLAVIHAEERLQDIPRTLNLFDLCCIGVGGTIGSGIFSTAGSIIAQTAGPAAVLSWVIGGVICSLNALAYMELCTRVPSSGSTYAYAYHTIGELPAVVAAWLLTLEYAVSGAGVARSWGDKVEEWLLLEYPDKSFHWLNLQSANLSGGLIQFMSMVVLLMGVRFGKAFVNTVTIIKMSVVGFIIVAGFVAMNPDNLSPFVPTRTELNGAMAFGTQGIITGASQAFFGYVCFDEVCCLAGETKKTKKIMPIAVMIVVVATMVLSALCSLVLAGMVPYPDAGSFGDGFEGHGWKWAGTIVRAGEVVTMPIVALIGFLAQPRLHYALACDGLLPRVFAEVDGNGNLFKNTLITGLFFTAIAVVVPFDMLWDIVNFGVMMSFSIANISLTLARVKPQSPKLAPSLVAALFVTAGCTVFLYQEGYENSSSTACLILAVVFLVVTVGISVVLFVKCPQTANSPGLFAAPLVPFIPTVCILANWYMIAQIDHLAQGLSVAWMVVGALSYFVYGYSHAESRSDWSRLLGQNLPIHGDSLSAPMLSAKYTVQDIKSPAA</sequence>
<dbReference type="EMBL" id="QXGB01000811">
    <property type="protein sequence ID" value="KAE9203748.1"/>
    <property type="molecule type" value="Genomic_DNA"/>
</dbReference>
<evidence type="ECO:0000313" key="16">
    <source>
        <dbReference type="Proteomes" id="UP000429523"/>
    </source>
</evidence>
<dbReference type="Proteomes" id="UP000440367">
    <property type="component" value="Unassembled WGS sequence"/>
</dbReference>
<evidence type="ECO:0000313" key="14">
    <source>
        <dbReference type="EMBL" id="KAE9203748.1"/>
    </source>
</evidence>
<dbReference type="Proteomes" id="UP000488956">
    <property type="component" value="Unassembled WGS sequence"/>
</dbReference>
<gene>
    <name evidence="15" type="ORF">PF001_g13159</name>
    <name evidence="13" type="ORF">PF002_g24902</name>
    <name evidence="14" type="ORF">PF005_g14062</name>
    <name evidence="12" type="ORF">PF006_g13124</name>
    <name evidence="10" type="ORF">PF007_g23981</name>
    <name evidence="8" type="ORF">PF009_g13581</name>
    <name evidence="11" type="ORF">PF010_g13703</name>
    <name evidence="9" type="ORF">PF011_g6614</name>
</gene>
<evidence type="ECO:0000256" key="4">
    <source>
        <dbReference type="ARBA" id="ARBA00023136"/>
    </source>
</evidence>
<dbReference type="Proteomes" id="UP000460718">
    <property type="component" value="Unassembled WGS sequence"/>
</dbReference>
<feature type="transmembrane region" description="Helical" evidence="6">
    <location>
        <begin position="473"/>
        <end position="492"/>
    </location>
</feature>